<accession>A0A7G5XLL2</accession>
<sequence length="275" mass="30081">MYTLNCKGRLLVLDKPVAMGILNITPDSFYSGSRIEQSEVLTKAEQMISEGATILDIGGQSTRPGSDRLTADEELKRVLPAIEAIKKEFPSVFLSIDTYHAKVAKETVTTGIDIVNDISAGELDASMLSTVASLKVPFIAMHMQGTPNTMQQNPSYENITREVVDYFIQKTTACKAAGIVDLILDPGFGFGKTITHNFQLLKTMEALQIFHVPILAGLSRKSTIWKTLQVTPEEALNGTTVLNTLALTKGASILRVHDVKEAMETIKLFEAYTKA</sequence>
<evidence type="ECO:0000256" key="4">
    <source>
        <dbReference type="ARBA" id="ARBA00012458"/>
    </source>
</evidence>
<dbReference type="GO" id="GO:0046872">
    <property type="term" value="F:metal ion binding"/>
    <property type="evidence" value="ECO:0007669"/>
    <property type="project" value="UniProtKB-KW"/>
</dbReference>
<dbReference type="PANTHER" id="PTHR20941">
    <property type="entry name" value="FOLATE SYNTHESIS PROTEINS"/>
    <property type="match status" value="1"/>
</dbReference>
<dbReference type="GO" id="GO:0004156">
    <property type="term" value="F:dihydropteroate synthase activity"/>
    <property type="evidence" value="ECO:0007669"/>
    <property type="project" value="UniProtKB-EC"/>
</dbReference>
<dbReference type="AlphaFoldDB" id="A0A7G5XLL2"/>
<evidence type="ECO:0000256" key="3">
    <source>
        <dbReference type="ARBA" id="ARBA00004763"/>
    </source>
</evidence>
<dbReference type="CDD" id="cd00739">
    <property type="entry name" value="DHPS"/>
    <property type="match status" value="1"/>
</dbReference>
<dbReference type="PROSITE" id="PS50972">
    <property type="entry name" value="PTERIN_BINDING"/>
    <property type="match status" value="1"/>
</dbReference>
<evidence type="ECO:0000256" key="1">
    <source>
        <dbReference type="ARBA" id="ARBA00000012"/>
    </source>
</evidence>
<dbReference type="InterPro" id="IPR011005">
    <property type="entry name" value="Dihydropteroate_synth-like_sf"/>
</dbReference>
<comment type="cofactor">
    <cofactor evidence="2">
        <name>Mg(2+)</name>
        <dbReference type="ChEBI" id="CHEBI:18420"/>
    </cofactor>
</comment>
<dbReference type="EC" id="2.5.1.15" evidence="4"/>
<dbReference type="NCBIfam" id="TIGR01496">
    <property type="entry name" value="DHPS"/>
    <property type="match status" value="1"/>
</dbReference>
<keyword evidence="7" id="KW-0460">Magnesium</keyword>
<keyword evidence="8" id="KW-0289">Folate biosynthesis</keyword>
<dbReference type="Pfam" id="PF00809">
    <property type="entry name" value="Pterin_bind"/>
    <property type="match status" value="1"/>
</dbReference>
<evidence type="ECO:0000259" key="9">
    <source>
        <dbReference type="PROSITE" id="PS50972"/>
    </source>
</evidence>
<dbReference type="EMBL" id="CP060007">
    <property type="protein sequence ID" value="QNA46365.1"/>
    <property type="molecule type" value="Genomic_DNA"/>
</dbReference>
<keyword evidence="6" id="KW-0479">Metal-binding</keyword>
<proteinExistence type="predicted"/>
<dbReference type="InterPro" id="IPR045031">
    <property type="entry name" value="DHP_synth-like"/>
</dbReference>
<organism evidence="10 11">
    <name type="scientific">Lacibacter sediminis</name>
    <dbReference type="NCBI Taxonomy" id="2760713"/>
    <lineage>
        <taxon>Bacteria</taxon>
        <taxon>Pseudomonadati</taxon>
        <taxon>Bacteroidota</taxon>
        <taxon>Chitinophagia</taxon>
        <taxon>Chitinophagales</taxon>
        <taxon>Chitinophagaceae</taxon>
        <taxon>Lacibacter</taxon>
    </lineage>
</organism>
<evidence type="ECO:0000256" key="6">
    <source>
        <dbReference type="ARBA" id="ARBA00022723"/>
    </source>
</evidence>
<name>A0A7G5XLL2_9BACT</name>
<reference evidence="11" key="1">
    <citation type="submission" date="2020-08" db="EMBL/GenBank/DDBJ databases">
        <title>Lacibacter sp. S13-6-6 genome sequencing.</title>
        <authorList>
            <person name="Jin L."/>
        </authorList>
    </citation>
    <scope>NUCLEOTIDE SEQUENCE [LARGE SCALE GENOMIC DNA]</scope>
    <source>
        <strain evidence="11">S13-6-6</strain>
    </source>
</reference>
<evidence type="ECO:0000256" key="2">
    <source>
        <dbReference type="ARBA" id="ARBA00001946"/>
    </source>
</evidence>
<dbReference type="GO" id="GO:0046654">
    <property type="term" value="P:tetrahydrofolate biosynthetic process"/>
    <property type="evidence" value="ECO:0007669"/>
    <property type="project" value="TreeGrafter"/>
</dbReference>
<dbReference type="Proteomes" id="UP000515344">
    <property type="component" value="Chromosome"/>
</dbReference>
<keyword evidence="11" id="KW-1185">Reference proteome</keyword>
<dbReference type="PROSITE" id="PS00793">
    <property type="entry name" value="DHPS_2"/>
    <property type="match status" value="1"/>
</dbReference>
<dbReference type="Gene3D" id="3.20.20.20">
    <property type="entry name" value="Dihydropteroate synthase-like"/>
    <property type="match status" value="1"/>
</dbReference>
<dbReference type="PANTHER" id="PTHR20941:SF1">
    <property type="entry name" value="FOLIC ACID SYNTHESIS PROTEIN FOL1"/>
    <property type="match status" value="1"/>
</dbReference>
<feature type="domain" description="Pterin-binding" evidence="9">
    <location>
        <begin position="16"/>
        <end position="267"/>
    </location>
</feature>
<dbReference type="SUPFAM" id="SSF51717">
    <property type="entry name" value="Dihydropteroate synthetase-like"/>
    <property type="match status" value="1"/>
</dbReference>
<gene>
    <name evidence="10" type="primary">folP</name>
    <name evidence="10" type="ORF">H4075_09390</name>
</gene>
<dbReference type="GO" id="GO:0005829">
    <property type="term" value="C:cytosol"/>
    <property type="evidence" value="ECO:0007669"/>
    <property type="project" value="TreeGrafter"/>
</dbReference>
<evidence type="ECO:0000256" key="7">
    <source>
        <dbReference type="ARBA" id="ARBA00022842"/>
    </source>
</evidence>
<comment type="catalytic activity">
    <reaction evidence="1">
        <text>(7,8-dihydropterin-6-yl)methyl diphosphate + 4-aminobenzoate = 7,8-dihydropteroate + diphosphate</text>
        <dbReference type="Rhea" id="RHEA:19949"/>
        <dbReference type="ChEBI" id="CHEBI:17836"/>
        <dbReference type="ChEBI" id="CHEBI:17839"/>
        <dbReference type="ChEBI" id="CHEBI:33019"/>
        <dbReference type="ChEBI" id="CHEBI:72950"/>
        <dbReference type="EC" id="2.5.1.15"/>
    </reaction>
</comment>
<comment type="pathway">
    <text evidence="3">Cofactor biosynthesis; tetrahydrofolate biosynthesis; 7,8-dihydrofolate from 2-amino-4-hydroxy-6-hydroxymethyl-7,8-dihydropteridine diphosphate and 4-aminobenzoate: step 1/2.</text>
</comment>
<dbReference type="KEGG" id="lacs:H4075_09390"/>
<dbReference type="InterPro" id="IPR000489">
    <property type="entry name" value="Pterin-binding_dom"/>
</dbReference>
<evidence type="ECO:0000313" key="11">
    <source>
        <dbReference type="Proteomes" id="UP000515344"/>
    </source>
</evidence>
<dbReference type="GO" id="GO:0046656">
    <property type="term" value="P:folic acid biosynthetic process"/>
    <property type="evidence" value="ECO:0007669"/>
    <property type="project" value="UniProtKB-KW"/>
</dbReference>
<dbReference type="RefSeq" id="WP_182806203.1">
    <property type="nucleotide sequence ID" value="NZ_CP060007.1"/>
</dbReference>
<dbReference type="InterPro" id="IPR006390">
    <property type="entry name" value="DHP_synth_dom"/>
</dbReference>
<evidence type="ECO:0000256" key="8">
    <source>
        <dbReference type="ARBA" id="ARBA00022909"/>
    </source>
</evidence>
<evidence type="ECO:0000313" key="10">
    <source>
        <dbReference type="EMBL" id="QNA46365.1"/>
    </source>
</evidence>
<keyword evidence="5 10" id="KW-0808">Transferase</keyword>
<evidence type="ECO:0000256" key="5">
    <source>
        <dbReference type="ARBA" id="ARBA00022679"/>
    </source>
</evidence>
<protein>
    <recommendedName>
        <fullName evidence="4">dihydropteroate synthase</fullName>
        <ecNumber evidence="4">2.5.1.15</ecNumber>
    </recommendedName>
</protein>